<accession>A0A834LB39</accession>
<reference evidence="2" key="1">
    <citation type="submission" date="2019-11" db="EMBL/GenBank/DDBJ databases">
        <authorList>
            <person name="Liu Y."/>
            <person name="Hou J."/>
            <person name="Li T.-Q."/>
            <person name="Guan C.-H."/>
            <person name="Wu X."/>
            <person name="Wu H.-Z."/>
            <person name="Ling F."/>
            <person name="Zhang R."/>
            <person name="Shi X.-G."/>
            <person name="Ren J.-P."/>
            <person name="Chen E.-F."/>
            <person name="Sun J.-M."/>
        </authorList>
    </citation>
    <scope>NUCLEOTIDE SEQUENCE</scope>
    <source>
        <strain evidence="2">Adult_tree_wgs_1</strain>
        <tissue evidence="2">Leaves</tissue>
    </source>
</reference>
<keyword evidence="3" id="KW-1185">Reference proteome</keyword>
<name>A0A834LB39_RHOSS</name>
<dbReference type="AlphaFoldDB" id="A0A834LB39"/>
<keyword evidence="1" id="KW-0472">Membrane</keyword>
<protein>
    <submittedName>
        <fullName evidence="2">Uncharacterized protein</fullName>
    </submittedName>
</protein>
<sequence length="124" mass="14085">MSSSTHPWHNEDEAVSSNDDDLLDLEFLDFMEEEKKCHNRPVIRFPGDVHNKFASWDEAYNAWLAYTGQVEQIVPPPVLPSIDDAAGSSSEYTPPGRVSFPLWLILAMTFCFIVVVATVIFYLF</sequence>
<keyword evidence="1" id="KW-1133">Transmembrane helix</keyword>
<dbReference type="Proteomes" id="UP000626092">
    <property type="component" value="Unassembled WGS sequence"/>
</dbReference>
<proteinExistence type="predicted"/>
<evidence type="ECO:0000256" key="1">
    <source>
        <dbReference type="SAM" id="Phobius"/>
    </source>
</evidence>
<evidence type="ECO:0000313" key="3">
    <source>
        <dbReference type="Proteomes" id="UP000626092"/>
    </source>
</evidence>
<comment type="caution">
    <text evidence="2">The sequence shown here is derived from an EMBL/GenBank/DDBJ whole genome shotgun (WGS) entry which is preliminary data.</text>
</comment>
<evidence type="ECO:0000313" key="2">
    <source>
        <dbReference type="EMBL" id="KAF7127494.1"/>
    </source>
</evidence>
<dbReference type="OrthoDB" id="1681765at2759"/>
<keyword evidence="1" id="KW-0812">Transmembrane</keyword>
<gene>
    <name evidence="2" type="ORF">RHSIM_Rhsim11G0027200</name>
</gene>
<feature type="transmembrane region" description="Helical" evidence="1">
    <location>
        <begin position="100"/>
        <end position="123"/>
    </location>
</feature>
<dbReference type="EMBL" id="WJXA01000011">
    <property type="protein sequence ID" value="KAF7127494.1"/>
    <property type="molecule type" value="Genomic_DNA"/>
</dbReference>
<organism evidence="2 3">
    <name type="scientific">Rhododendron simsii</name>
    <name type="common">Sims's rhododendron</name>
    <dbReference type="NCBI Taxonomy" id="118357"/>
    <lineage>
        <taxon>Eukaryota</taxon>
        <taxon>Viridiplantae</taxon>
        <taxon>Streptophyta</taxon>
        <taxon>Embryophyta</taxon>
        <taxon>Tracheophyta</taxon>
        <taxon>Spermatophyta</taxon>
        <taxon>Magnoliopsida</taxon>
        <taxon>eudicotyledons</taxon>
        <taxon>Gunneridae</taxon>
        <taxon>Pentapetalae</taxon>
        <taxon>asterids</taxon>
        <taxon>Ericales</taxon>
        <taxon>Ericaceae</taxon>
        <taxon>Ericoideae</taxon>
        <taxon>Rhodoreae</taxon>
        <taxon>Rhododendron</taxon>
    </lineage>
</organism>